<evidence type="ECO:0000313" key="3">
    <source>
        <dbReference type="Proteomes" id="UP000193380"/>
    </source>
</evidence>
<organism evidence="2 3">
    <name type="scientific">Oncorhynchus mykiss</name>
    <name type="common">Rainbow trout</name>
    <name type="synonym">Salmo gairdneri</name>
    <dbReference type="NCBI Taxonomy" id="8022"/>
    <lineage>
        <taxon>Eukaryota</taxon>
        <taxon>Metazoa</taxon>
        <taxon>Chordata</taxon>
        <taxon>Craniata</taxon>
        <taxon>Vertebrata</taxon>
        <taxon>Euteleostomi</taxon>
        <taxon>Actinopterygii</taxon>
        <taxon>Neopterygii</taxon>
        <taxon>Teleostei</taxon>
        <taxon>Protacanthopterygii</taxon>
        <taxon>Salmoniformes</taxon>
        <taxon>Salmonidae</taxon>
        <taxon>Salmoninae</taxon>
        <taxon>Oncorhynchus</taxon>
    </lineage>
</organism>
<protein>
    <recommendedName>
        <fullName evidence="4">Cadherin domain-containing protein</fullName>
    </recommendedName>
</protein>
<dbReference type="AlphaFoldDB" id="A0A060XY99"/>
<keyword evidence="1" id="KW-0812">Transmembrane</keyword>
<reference evidence="2" key="2">
    <citation type="submission" date="2014-03" db="EMBL/GenBank/DDBJ databases">
        <authorList>
            <person name="Genoscope - CEA"/>
        </authorList>
    </citation>
    <scope>NUCLEOTIDE SEQUENCE</scope>
</reference>
<evidence type="ECO:0000313" key="2">
    <source>
        <dbReference type="EMBL" id="CDQ84653.1"/>
    </source>
</evidence>
<dbReference type="Proteomes" id="UP000193380">
    <property type="component" value="Unassembled WGS sequence"/>
</dbReference>
<name>A0A060XY99_ONCMY</name>
<dbReference type="STRING" id="8022.A0A060XY99"/>
<accession>A0A060XY99</accession>
<proteinExistence type="predicted"/>
<dbReference type="Gene3D" id="2.60.40.60">
    <property type="entry name" value="Cadherins"/>
    <property type="match status" value="1"/>
</dbReference>
<gene>
    <name evidence="2" type="ORF">GSONMT00011705001</name>
</gene>
<feature type="transmembrane region" description="Helical" evidence="1">
    <location>
        <begin position="60"/>
        <end position="82"/>
    </location>
</feature>
<dbReference type="EMBL" id="FR906507">
    <property type="protein sequence ID" value="CDQ84653.1"/>
    <property type="molecule type" value="Genomic_DNA"/>
</dbReference>
<evidence type="ECO:0008006" key="4">
    <source>
        <dbReference type="Google" id="ProtNLM"/>
    </source>
</evidence>
<keyword evidence="1" id="KW-1133">Transmembrane helix</keyword>
<reference evidence="2" key="1">
    <citation type="journal article" date="2014" name="Nat. Commun.">
        <title>The rainbow trout genome provides novel insights into evolution after whole-genome duplication in vertebrates.</title>
        <authorList>
            <person name="Berthelot C."/>
            <person name="Brunet F."/>
            <person name="Chalopin D."/>
            <person name="Juanchich A."/>
            <person name="Bernard M."/>
            <person name="Noel B."/>
            <person name="Bento P."/>
            <person name="Da Silva C."/>
            <person name="Labadie K."/>
            <person name="Alberti A."/>
            <person name="Aury J.M."/>
            <person name="Louis A."/>
            <person name="Dehais P."/>
            <person name="Bardou P."/>
            <person name="Montfort J."/>
            <person name="Klopp C."/>
            <person name="Cabau C."/>
            <person name="Gaspin C."/>
            <person name="Thorgaard G.H."/>
            <person name="Boussaha M."/>
            <person name="Quillet E."/>
            <person name="Guyomard R."/>
            <person name="Galiana D."/>
            <person name="Bobe J."/>
            <person name="Volff J.N."/>
            <person name="Genet C."/>
            <person name="Wincker P."/>
            <person name="Jaillon O."/>
            <person name="Roest Crollius H."/>
            <person name="Guiguen Y."/>
        </authorList>
    </citation>
    <scope>NUCLEOTIDE SEQUENCE [LARGE SCALE GENOMIC DNA]</scope>
</reference>
<keyword evidence="1" id="KW-0472">Membrane</keyword>
<evidence type="ECO:0000256" key="1">
    <source>
        <dbReference type="SAM" id="Phobius"/>
    </source>
</evidence>
<sequence>MEAGLVSLKTLPYGNYTVPLVILDQQSQEAHDIVQVIVCDCGKGDKCRASLPRSSSLGPAAIGLLLAGLLLLLLLLLFLLLCECGGKTFTHLPLNLQEEGNQTLIKYNEEAGGSACKVCVGVYVHVACICIVLRDQAHTLWHWSNIISHIWIHDGDDYNYMSAHDTGYTVNLVKENPGYAGHYDLLLMVLDQQGQGALHNLSVTVYDCSGGQLQCRQGLWNQDWSEGCRDCHRCHAATAKFSTVVPPVDQ</sequence>
<dbReference type="PaxDb" id="8022-A0A060XY99"/>